<proteinExistence type="predicted"/>
<dbReference type="Proteomes" id="UP000276133">
    <property type="component" value="Unassembled WGS sequence"/>
</dbReference>
<dbReference type="AlphaFoldDB" id="A0A3M7S4M8"/>
<protein>
    <submittedName>
        <fullName evidence="1">Uncharacterized protein</fullName>
    </submittedName>
</protein>
<gene>
    <name evidence="1" type="ORF">BpHYR1_052208</name>
</gene>
<accession>A0A3M7S4M8</accession>
<organism evidence="1 2">
    <name type="scientific">Brachionus plicatilis</name>
    <name type="common">Marine rotifer</name>
    <name type="synonym">Brachionus muelleri</name>
    <dbReference type="NCBI Taxonomy" id="10195"/>
    <lineage>
        <taxon>Eukaryota</taxon>
        <taxon>Metazoa</taxon>
        <taxon>Spiralia</taxon>
        <taxon>Gnathifera</taxon>
        <taxon>Rotifera</taxon>
        <taxon>Eurotatoria</taxon>
        <taxon>Monogononta</taxon>
        <taxon>Pseudotrocha</taxon>
        <taxon>Ploima</taxon>
        <taxon>Brachionidae</taxon>
        <taxon>Brachionus</taxon>
    </lineage>
</organism>
<dbReference type="EMBL" id="REGN01002078">
    <property type="protein sequence ID" value="RNA30558.1"/>
    <property type="molecule type" value="Genomic_DNA"/>
</dbReference>
<evidence type="ECO:0000313" key="1">
    <source>
        <dbReference type="EMBL" id="RNA30558.1"/>
    </source>
</evidence>
<name>A0A3M7S4M8_BRAPC</name>
<evidence type="ECO:0000313" key="2">
    <source>
        <dbReference type="Proteomes" id="UP000276133"/>
    </source>
</evidence>
<comment type="caution">
    <text evidence="1">The sequence shown here is derived from an EMBL/GenBank/DDBJ whole genome shotgun (WGS) entry which is preliminary data.</text>
</comment>
<reference evidence="1 2" key="1">
    <citation type="journal article" date="2018" name="Sci. Rep.">
        <title>Genomic signatures of local adaptation to the degree of environmental predictability in rotifers.</title>
        <authorList>
            <person name="Franch-Gras L."/>
            <person name="Hahn C."/>
            <person name="Garcia-Roger E.M."/>
            <person name="Carmona M.J."/>
            <person name="Serra M."/>
            <person name="Gomez A."/>
        </authorList>
    </citation>
    <scope>NUCLEOTIDE SEQUENCE [LARGE SCALE GENOMIC DNA]</scope>
    <source>
        <strain evidence="1">HYR1</strain>
    </source>
</reference>
<sequence>MDKLAIKSSNYEDQARDLNKAKFAGWNPKYLIIRDVYGDYVFTSGVIESNSTLTEKIPSKTVQYSKQWRISQLALAGECHI</sequence>
<keyword evidence="2" id="KW-1185">Reference proteome</keyword>